<dbReference type="InterPro" id="IPR036388">
    <property type="entry name" value="WH-like_DNA-bd_sf"/>
</dbReference>
<feature type="domain" description="HTH iclR-type" evidence="4">
    <location>
        <begin position="9"/>
        <end position="72"/>
    </location>
</feature>
<dbReference type="Proteomes" id="UP000277294">
    <property type="component" value="Unassembled WGS sequence"/>
</dbReference>
<evidence type="ECO:0000313" key="6">
    <source>
        <dbReference type="EMBL" id="VCU68136.1"/>
    </source>
</evidence>
<dbReference type="InterPro" id="IPR014757">
    <property type="entry name" value="Tscrpt_reg_IclR_C"/>
</dbReference>
<dbReference type="AlphaFoldDB" id="A0A3P4AXQ0"/>
<dbReference type="SUPFAM" id="SSF46785">
    <property type="entry name" value="Winged helix' DNA-binding domain"/>
    <property type="match status" value="1"/>
</dbReference>
<proteinExistence type="predicted"/>
<dbReference type="SMART" id="SM00346">
    <property type="entry name" value="HTH_ICLR"/>
    <property type="match status" value="1"/>
</dbReference>
<keyword evidence="2" id="KW-0238">DNA-binding</keyword>
<dbReference type="InterPro" id="IPR029016">
    <property type="entry name" value="GAF-like_dom_sf"/>
</dbReference>
<dbReference type="GO" id="GO:0003700">
    <property type="term" value="F:DNA-binding transcription factor activity"/>
    <property type="evidence" value="ECO:0007669"/>
    <property type="project" value="TreeGrafter"/>
</dbReference>
<dbReference type="GO" id="GO:0003677">
    <property type="term" value="F:DNA binding"/>
    <property type="evidence" value="ECO:0007669"/>
    <property type="project" value="UniProtKB-KW"/>
</dbReference>
<evidence type="ECO:0000256" key="2">
    <source>
        <dbReference type="ARBA" id="ARBA00023125"/>
    </source>
</evidence>
<dbReference type="OrthoDB" id="9807558at2"/>
<protein>
    <submittedName>
        <fullName evidence="6">HTH-type transcriptional repressor AllR</fullName>
    </submittedName>
</protein>
<keyword evidence="7" id="KW-1185">Reference proteome</keyword>
<dbReference type="PROSITE" id="PS51077">
    <property type="entry name" value="HTH_ICLR"/>
    <property type="match status" value="1"/>
</dbReference>
<dbReference type="SUPFAM" id="SSF55781">
    <property type="entry name" value="GAF domain-like"/>
    <property type="match status" value="1"/>
</dbReference>
<dbReference type="EMBL" id="UWPJ01000005">
    <property type="protein sequence ID" value="VCU68136.1"/>
    <property type="molecule type" value="Genomic_DNA"/>
</dbReference>
<dbReference type="PANTHER" id="PTHR30136:SF39">
    <property type="entry name" value="TRANSCRIPTIONAL REGULATORY PROTEIN"/>
    <property type="match status" value="1"/>
</dbReference>
<dbReference type="PANTHER" id="PTHR30136">
    <property type="entry name" value="HELIX-TURN-HELIX TRANSCRIPTIONAL REGULATOR, ICLR FAMILY"/>
    <property type="match status" value="1"/>
</dbReference>
<reference evidence="6 7" key="1">
    <citation type="submission" date="2018-10" db="EMBL/GenBank/DDBJ databases">
        <authorList>
            <person name="Criscuolo A."/>
        </authorList>
    </citation>
    <scope>NUCLEOTIDE SEQUENCE [LARGE SCALE GENOMIC DNA]</scope>
    <source>
        <strain evidence="6">DnA1</strain>
    </source>
</reference>
<gene>
    <name evidence="6" type="primary">allR_1</name>
    <name evidence="6" type="ORF">PIGHUM_00186</name>
</gene>
<dbReference type="Gene3D" id="1.10.10.10">
    <property type="entry name" value="Winged helix-like DNA-binding domain superfamily/Winged helix DNA-binding domain"/>
    <property type="match status" value="1"/>
</dbReference>
<keyword evidence="3" id="KW-0804">Transcription</keyword>
<evidence type="ECO:0000259" key="4">
    <source>
        <dbReference type="PROSITE" id="PS51077"/>
    </source>
</evidence>
<dbReference type="GO" id="GO:0045892">
    <property type="term" value="P:negative regulation of DNA-templated transcription"/>
    <property type="evidence" value="ECO:0007669"/>
    <property type="project" value="TreeGrafter"/>
</dbReference>
<dbReference type="InterPro" id="IPR050707">
    <property type="entry name" value="HTH_MetabolicPath_Reg"/>
</dbReference>
<feature type="domain" description="IclR-ED" evidence="5">
    <location>
        <begin position="73"/>
        <end position="256"/>
    </location>
</feature>
<dbReference type="Pfam" id="PF09339">
    <property type="entry name" value="HTH_IclR"/>
    <property type="match status" value="1"/>
</dbReference>
<evidence type="ECO:0000256" key="3">
    <source>
        <dbReference type="ARBA" id="ARBA00023163"/>
    </source>
</evidence>
<accession>A0A3P4AXQ0</accession>
<evidence type="ECO:0000313" key="7">
    <source>
        <dbReference type="Proteomes" id="UP000277294"/>
    </source>
</evidence>
<evidence type="ECO:0000256" key="1">
    <source>
        <dbReference type="ARBA" id="ARBA00023015"/>
    </source>
</evidence>
<dbReference type="InterPro" id="IPR005471">
    <property type="entry name" value="Tscrpt_reg_IclR_N"/>
</dbReference>
<dbReference type="Gene3D" id="3.30.450.40">
    <property type="match status" value="1"/>
</dbReference>
<name>A0A3P4AXQ0_9BURK</name>
<keyword evidence="1" id="KW-0805">Transcription regulation</keyword>
<dbReference type="RefSeq" id="WP_124077373.1">
    <property type="nucleotide sequence ID" value="NZ_UWPJ01000005.1"/>
</dbReference>
<evidence type="ECO:0000259" key="5">
    <source>
        <dbReference type="PROSITE" id="PS51078"/>
    </source>
</evidence>
<organism evidence="6 7">
    <name type="scientific">Pigmentiphaga humi</name>
    <dbReference type="NCBI Taxonomy" id="2478468"/>
    <lineage>
        <taxon>Bacteria</taxon>
        <taxon>Pseudomonadati</taxon>
        <taxon>Pseudomonadota</taxon>
        <taxon>Betaproteobacteria</taxon>
        <taxon>Burkholderiales</taxon>
        <taxon>Alcaligenaceae</taxon>
        <taxon>Pigmentiphaga</taxon>
    </lineage>
</organism>
<sequence length="265" mass="28114">MPATSSSDAGSLKRGVLILKLLATAGSRGLPLTEIAAHADLPHPSVHRVLKQLGAERLVERHPELKRYRLGPLAFELGVAGSTMHDIRDLCGPAMDTLARLTEDTIYLVIRSGFDAVCMHRHEGSFPIRTLVLEVGSRRPLGVGAGGLAILAALGDEERAEIIERVGPNLEAFGHLSAEALAEACAATRERGAAVIDGTINLGVTAVGHHFRDGMGQPVGALSAAALSQRMTAPRIRAIAELLRTACGEVEQRMRARKRAGWLAG</sequence>
<dbReference type="InterPro" id="IPR036390">
    <property type="entry name" value="WH_DNA-bd_sf"/>
</dbReference>
<dbReference type="Pfam" id="PF01614">
    <property type="entry name" value="IclR_C"/>
    <property type="match status" value="1"/>
</dbReference>
<dbReference type="PROSITE" id="PS51078">
    <property type="entry name" value="ICLR_ED"/>
    <property type="match status" value="1"/>
</dbReference>